<keyword evidence="1" id="KW-0472">Membrane</keyword>
<proteinExistence type="predicted"/>
<protein>
    <submittedName>
        <fullName evidence="2">Uncharacterized protein</fullName>
    </submittedName>
</protein>
<dbReference type="EMBL" id="BARV01012588">
    <property type="protein sequence ID" value="GAI05459.1"/>
    <property type="molecule type" value="Genomic_DNA"/>
</dbReference>
<feature type="transmembrane region" description="Helical" evidence="1">
    <location>
        <begin position="36"/>
        <end position="55"/>
    </location>
</feature>
<sequence length="56" mass="6281">MSEILKSRELSLIAMFLSFLIVFVPYFIDVPVLDTFSTKLITITAITVAFTLLLAI</sequence>
<organism evidence="2">
    <name type="scientific">marine sediment metagenome</name>
    <dbReference type="NCBI Taxonomy" id="412755"/>
    <lineage>
        <taxon>unclassified sequences</taxon>
        <taxon>metagenomes</taxon>
        <taxon>ecological metagenomes</taxon>
    </lineage>
</organism>
<evidence type="ECO:0000256" key="1">
    <source>
        <dbReference type="SAM" id="Phobius"/>
    </source>
</evidence>
<keyword evidence="1" id="KW-1133">Transmembrane helix</keyword>
<gene>
    <name evidence="2" type="ORF">S06H3_23232</name>
</gene>
<dbReference type="AlphaFoldDB" id="X1MGJ5"/>
<reference evidence="2" key="1">
    <citation type="journal article" date="2014" name="Front. Microbiol.">
        <title>High frequency of phylogenetically diverse reductive dehalogenase-homologous genes in deep subseafloor sedimentary metagenomes.</title>
        <authorList>
            <person name="Kawai M."/>
            <person name="Futagami T."/>
            <person name="Toyoda A."/>
            <person name="Takaki Y."/>
            <person name="Nishi S."/>
            <person name="Hori S."/>
            <person name="Arai W."/>
            <person name="Tsubouchi T."/>
            <person name="Morono Y."/>
            <person name="Uchiyama I."/>
            <person name="Ito T."/>
            <person name="Fujiyama A."/>
            <person name="Inagaki F."/>
            <person name="Takami H."/>
        </authorList>
    </citation>
    <scope>NUCLEOTIDE SEQUENCE</scope>
    <source>
        <strain evidence="2">Expedition CK06-06</strain>
    </source>
</reference>
<keyword evidence="1" id="KW-0812">Transmembrane</keyword>
<feature type="non-terminal residue" evidence="2">
    <location>
        <position position="56"/>
    </location>
</feature>
<feature type="transmembrane region" description="Helical" evidence="1">
    <location>
        <begin position="12"/>
        <end position="30"/>
    </location>
</feature>
<comment type="caution">
    <text evidence="2">The sequence shown here is derived from an EMBL/GenBank/DDBJ whole genome shotgun (WGS) entry which is preliminary data.</text>
</comment>
<name>X1MGJ5_9ZZZZ</name>
<evidence type="ECO:0000313" key="2">
    <source>
        <dbReference type="EMBL" id="GAI05459.1"/>
    </source>
</evidence>
<accession>X1MGJ5</accession>